<proteinExistence type="inferred from homology"/>
<dbReference type="Proteomes" id="UP000295418">
    <property type="component" value="Unassembled WGS sequence"/>
</dbReference>
<dbReference type="InterPro" id="IPR030946">
    <property type="entry name" value="EcfA2"/>
</dbReference>
<sequence length="291" mass="32245">MAIYFHDVSYRYQATSKDAPNVLTSINLEIPDGQFVGIVGSTGSGKSTLIQHCNGILQPSEGSVHIYDYVIEAGKKQPLRMLRKRVGLVFQFPEQQLFEETVEKDLCFGPLNFGIAEEEAKQLAGQALQAVGLDESLLSRSPFELSGGQMRKAAIASVLAMNPDTLILDEPTATLDPQSRDELMSLLYKLCKEGGKTILIITHRLEEMLNYADQLIVMHDGKIAFDGSPSEWAKQTEPFMQSLGLVVPKSIRLKQAFEDKFHTPLSEDYGSFTPAELADQIEAYLVKQGKD</sequence>
<name>A0A4R4EAP9_9BACL</name>
<protein>
    <recommendedName>
        <fullName evidence="8">Energy-coupling factor transporter ATP-binding protein EcfA2</fullName>
        <ecNumber evidence="8">7.-.-.-</ecNumber>
    </recommendedName>
</protein>
<dbReference type="SMART" id="SM00382">
    <property type="entry name" value="AAA"/>
    <property type="match status" value="1"/>
</dbReference>
<dbReference type="CDD" id="cd03225">
    <property type="entry name" value="ABC_cobalt_CbiO_domain1"/>
    <property type="match status" value="1"/>
</dbReference>
<comment type="subunit">
    <text evidence="8">Forms a stable energy-coupling factor (ECF) transporter complex composed of 2 membrane-embedded substrate-binding proteins (S component), 2 ATP-binding proteins (A component) and 2 transmembrane proteins (T component).</text>
</comment>
<evidence type="ECO:0000256" key="2">
    <source>
        <dbReference type="ARBA" id="ARBA00022448"/>
    </source>
</evidence>
<keyword evidence="7 8" id="KW-0472">Membrane</keyword>
<comment type="similarity">
    <text evidence="8">Belongs to the ABC transporter superfamily. Energy-coupling factor EcfA family.</text>
</comment>
<dbReference type="InterPro" id="IPR003439">
    <property type="entry name" value="ABC_transporter-like_ATP-bd"/>
</dbReference>
<comment type="caution">
    <text evidence="10">The sequence shown here is derived from an EMBL/GenBank/DDBJ whole genome shotgun (WGS) entry which is preliminary data.</text>
</comment>
<accession>A0A4R4EAP9</accession>
<dbReference type="EC" id="7.-.-.-" evidence="8"/>
<evidence type="ECO:0000259" key="9">
    <source>
        <dbReference type="PROSITE" id="PS50893"/>
    </source>
</evidence>
<keyword evidence="3 8" id="KW-1003">Cell membrane</keyword>
<dbReference type="NCBIfam" id="TIGR04521">
    <property type="entry name" value="ECF_ATPase_2"/>
    <property type="match status" value="1"/>
</dbReference>
<keyword evidence="11" id="KW-1185">Reference proteome</keyword>
<dbReference type="FunFam" id="3.40.50.300:FF:000224">
    <property type="entry name" value="Energy-coupling factor transporter ATP-binding protein EcfA"/>
    <property type="match status" value="1"/>
</dbReference>
<dbReference type="InterPro" id="IPR027417">
    <property type="entry name" value="P-loop_NTPase"/>
</dbReference>
<dbReference type="PROSITE" id="PS50893">
    <property type="entry name" value="ABC_TRANSPORTER_2"/>
    <property type="match status" value="1"/>
</dbReference>
<dbReference type="OrthoDB" id="9784332at2"/>
<dbReference type="InterPro" id="IPR015856">
    <property type="entry name" value="ABC_transpr_CbiO/EcfA_su"/>
</dbReference>
<dbReference type="PANTHER" id="PTHR43553">
    <property type="entry name" value="HEAVY METAL TRANSPORTER"/>
    <property type="match status" value="1"/>
</dbReference>
<evidence type="ECO:0000313" key="11">
    <source>
        <dbReference type="Proteomes" id="UP000295418"/>
    </source>
</evidence>
<dbReference type="PROSITE" id="PS00211">
    <property type="entry name" value="ABC_TRANSPORTER_1"/>
    <property type="match status" value="1"/>
</dbReference>
<dbReference type="Pfam" id="PF00005">
    <property type="entry name" value="ABC_tran"/>
    <property type="match status" value="1"/>
</dbReference>
<dbReference type="InterPro" id="IPR003593">
    <property type="entry name" value="AAA+_ATPase"/>
</dbReference>
<dbReference type="Gene3D" id="3.40.50.300">
    <property type="entry name" value="P-loop containing nucleotide triphosphate hydrolases"/>
    <property type="match status" value="1"/>
</dbReference>
<evidence type="ECO:0000256" key="4">
    <source>
        <dbReference type="ARBA" id="ARBA00022741"/>
    </source>
</evidence>
<dbReference type="GO" id="GO:0015087">
    <property type="term" value="F:cobalt ion transmembrane transporter activity"/>
    <property type="evidence" value="ECO:0007669"/>
    <property type="project" value="UniProtKB-ARBA"/>
</dbReference>
<keyword evidence="4 8" id="KW-0547">Nucleotide-binding</keyword>
<comment type="subcellular location">
    <subcellularLocation>
        <location evidence="1 8">Cell membrane</location>
        <topology evidence="1 8">Peripheral membrane protein</topology>
    </subcellularLocation>
</comment>
<evidence type="ECO:0000256" key="8">
    <source>
        <dbReference type="RuleBase" id="RU365104"/>
    </source>
</evidence>
<evidence type="ECO:0000256" key="5">
    <source>
        <dbReference type="ARBA" id="ARBA00022840"/>
    </source>
</evidence>
<keyword evidence="2 8" id="KW-0813">Transport</keyword>
<gene>
    <name evidence="10" type="ORF">E0485_14260</name>
</gene>
<evidence type="ECO:0000256" key="6">
    <source>
        <dbReference type="ARBA" id="ARBA00022967"/>
    </source>
</evidence>
<comment type="function">
    <text evidence="8">ATP-binding (A) component of a common energy-coupling factor (ECF) ABC-transporter complex.</text>
</comment>
<evidence type="ECO:0000256" key="1">
    <source>
        <dbReference type="ARBA" id="ARBA00004202"/>
    </source>
</evidence>
<dbReference type="EMBL" id="SKFG01000013">
    <property type="protein sequence ID" value="TCZ76357.1"/>
    <property type="molecule type" value="Genomic_DNA"/>
</dbReference>
<dbReference type="AlphaFoldDB" id="A0A4R4EAP9"/>
<evidence type="ECO:0000256" key="7">
    <source>
        <dbReference type="ARBA" id="ARBA00023136"/>
    </source>
</evidence>
<dbReference type="GO" id="GO:0005524">
    <property type="term" value="F:ATP binding"/>
    <property type="evidence" value="ECO:0007669"/>
    <property type="project" value="UniProtKB-UniRule"/>
</dbReference>
<keyword evidence="5 8" id="KW-0067">ATP-binding</keyword>
<evidence type="ECO:0000313" key="10">
    <source>
        <dbReference type="EMBL" id="TCZ76357.1"/>
    </source>
</evidence>
<evidence type="ECO:0000256" key="3">
    <source>
        <dbReference type="ARBA" id="ARBA00022475"/>
    </source>
</evidence>
<dbReference type="GO" id="GO:0016887">
    <property type="term" value="F:ATP hydrolysis activity"/>
    <property type="evidence" value="ECO:0007669"/>
    <property type="project" value="InterPro"/>
</dbReference>
<dbReference type="InterPro" id="IPR050095">
    <property type="entry name" value="ECF_ABC_transporter_ATP-bd"/>
</dbReference>
<dbReference type="GO" id="GO:0043190">
    <property type="term" value="C:ATP-binding cassette (ABC) transporter complex"/>
    <property type="evidence" value="ECO:0007669"/>
    <property type="project" value="TreeGrafter"/>
</dbReference>
<dbReference type="InterPro" id="IPR017871">
    <property type="entry name" value="ABC_transporter-like_CS"/>
</dbReference>
<dbReference type="PANTHER" id="PTHR43553:SF27">
    <property type="entry name" value="ENERGY-COUPLING FACTOR TRANSPORTER ATP-BINDING PROTEIN ECFA2"/>
    <property type="match status" value="1"/>
</dbReference>
<feature type="domain" description="ABC transporter" evidence="9">
    <location>
        <begin position="3"/>
        <end position="245"/>
    </location>
</feature>
<organism evidence="10 11">
    <name type="scientific">Paenibacillus albiflavus</name>
    <dbReference type="NCBI Taxonomy" id="2545760"/>
    <lineage>
        <taxon>Bacteria</taxon>
        <taxon>Bacillati</taxon>
        <taxon>Bacillota</taxon>
        <taxon>Bacilli</taxon>
        <taxon>Bacillales</taxon>
        <taxon>Paenibacillaceae</taxon>
        <taxon>Paenibacillus</taxon>
    </lineage>
</organism>
<dbReference type="GO" id="GO:0042626">
    <property type="term" value="F:ATPase-coupled transmembrane transporter activity"/>
    <property type="evidence" value="ECO:0007669"/>
    <property type="project" value="TreeGrafter"/>
</dbReference>
<dbReference type="RefSeq" id="WP_132418724.1">
    <property type="nucleotide sequence ID" value="NZ_SKFG01000013.1"/>
</dbReference>
<keyword evidence="6" id="KW-1278">Translocase</keyword>
<dbReference type="SUPFAM" id="SSF52540">
    <property type="entry name" value="P-loop containing nucleoside triphosphate hydrolases"/>
    <property type="match status" value="1"/>
</dbReference>
<reference evidence="10 11" key="1">
    <citation type="submission" date="2019-03" db="EMBL/GenBank/DDBJ databases">
        <authorList>
            <person name="Kim M.K.M."/>
        </authorList>
    </citation>
    <scope>NUCLEOTIDE SEQUENCE [LARGE SCALE GENOMIC DNA]</scope>
    <source>
        <strain evidence="10 11">18JY21-1</strain>
    </source>
</reference>